<evidence type="ECO:0000256" key="2">
    <source>
        <dbReference type="ARBA" id="ARBA00010621"/>
    </source>
</evidence>
<dbReference type="Pfam" id="PF02673">
    <property type="entry name" value="BacA"/>
    <property type="match status" value="1"/>
</dbReference>
<dbReference type="GO" id="GO:0009252">
    <property type="term" value="P:peptidoglycan biosynthetic process"/>
    <property type="evidence" value="ECO:0007669"/>
    <property type="project" value="UniProtKB-KW"/>
</dbReference>
<accession>A0A3A9JAC3</accession>
<dbReference type="GO" id="GO:0005886">
    <property type="term" value="C:plasma membrane"/>
    <property type="evidence" value="ECO:0007669"/>
    <property type="project" value="UniProtKB-SubCell"/>
</dbReference>
<organism evidence="15 18">
    <name type="scientific">Teichococcus wenyumeiae</name>
    <dbReference type="NCBI Taxonomy" id="2478470"/>
    <lineage>
        <taxon>Bacteria</taxon>
        <taxon>Pseudomonadati</taxon>
        <taxon>Pseudomonadota</taxon>
        <taxon>Alphaproteobacteria</taxon>
        <taxon>Acetobacterales</taxon>
        <taxon>Roseomonadaceae</taxon>
        <taxon>Roseomonas</taxon>
    </lineage>
</organism>
<evidence type="ECO:0000313" key="17">
    <source>
        <dbReference type="Proteomes" id="UP000274097"/>
    </source>
</evidence>
<keyword evidence="7 14" id="KW-0378">Hydrolase</keyword>
<evidence type="ECO:0000256" key="5">
    <source>
        <dbReference type="ARBA" id="ARBA00022475"/>
    </source>
</evidence>
<comment type="function">
    <text evidence="14">Catalyzes the dephosphorylation of undecaprenyl diphosphate (UPP). Confers resistance to bacitracin.</text>
</comment>
<keyword evidence="5 14" id="KW-1003">Cell membrane</keyword>
<keyword evidence="8 14" id="KW-1133">Transmembrane helix</keyword>
<dbReference type="PANTHER" id="PTHR30622:SF3">
    <property type="entry name" value="UNDECAPRENYL-DIPHOSPHATASE"/>
    <property type="match status" value="1"/>
</dbReference>
<comment type="miscellaneous">
    <text evidence="14">Bacitracin is thought to be involved in the inhibition of peptidoglycan synthesis by sequestering undecaprenyl diphosphate, thereby reducing the pool of lipid carrier available.</text>
</comment>
<evidence type="ECO:0000256" key="13">
    <source>
        <dbReference type="ARBA" id="ARBA00047594"/>
    </source>
</evidence>
<keyword evidence="17" id="KW-1185">Reference proteome</keyword>
<evidence type="ECO:0000256" key="1">
    <source>
        <dbReference type="ARBA" id="ARBA00004651"/>
    </source>
</evidence>
<proteinExistence type="inferred from homology"/>
<evidence type="ECO:0000256" key="9">
    <source>
        <dbReference type="ARBA" id="ARBA00023136"/>
    </source>
</evidence>
<evidence type="ECO:0000256" key="7">
    <source>
        <dbReference type="ARBA" id="ARBA00022801"/>
    </source>
</evidence>
<feature type="transmembrane region" description="Helical" evidence="14">
    <location>
        <begin position="251"/>
        <end position="267"/>
    </location>
</feature>
<comment type="similarity">
    <text evidence="2 14">Belongs to the UppP family.</text>
</comment>
<name>A0A3A9JAC3_9PROT</name>
<evidence type="ECO:0000313" key="15">
    <source>
        <dbReference type="EMBL" id="RKK01653.1"/>
    </source>
</evidence>
<evidence type="ECO:0000256" key="6">
    <source>
        <dbReference type="ARBA" id="ARBA00022692"/>
    </source>
</evidence>
<dbReference type="GO" id="GO:0046677">
    <property type="term" value="P:response to antibiotic"/>
    <property type="evidence" value="ECO:0007669"/>
    <property type="project" value="UniProtKB-UniRule"/>
</dbReference>
<dbReference type="GO" id="GO:0008360">
    <property type="term" value="P:regulation of cell shape"/>
    <property type="evidence" value="ECO:0007669"/>
    <property type="project" value="UniProtKB-KW"/>
</dbReference>
<dbReference type="GO" id="GO:0050380">
    <property type="term" value="F:undecaprenyl-diphosphatase activity"/>
    <property type="evidence" value="ECO:0007669"/>
    <property type="project" value="UniProtKB-UniRule"/>
</dbReference>
<keyword evidence="14" id="KW-0133">Cell shape</keyword>
<sequence>MDAYLLLSALLMGIVEGLTEFLPISSTGHLILLAEAIGFEGPPGKTFEITIQLGAILAVIWVFRHRLVRIATGMWQRGSAEYYTALNLILAFLPAMVLGATLHGYITKLLFTPLVVAIALILGGVAIIVIERMRPNPTIHSIPEIGPLAALLVGLGQALAMIPGTSRSGATIISALLVGVERKAAAEFSFLLAIPTMVAATAFSLFKARHELDFSGFGVIALGFAAAFIVALMVVRWLLAVISRIGFTPFGWYRIALGAVILVWLALRPATGA</sequence>
<evidence type="ECO:0000256" key="8">
    <source>
        <dbReference type="ARBA" id="ARBA00022989"/>
    </source>
</evidence>
<dbReference type="EMBL" id="RFLX01000005">
    <property type="protein sequence ID" value="RMI25339.1"/>
    <property type="molecule type" value="Genomic_DNA"/>
</dbReference>
<feature type="transmembrane region" description="Helical" evidence="14">
    <location>
        <begin position="184"/>
        <end position="206"/>
    </location>
</feature>
<feature type="transmembrane region" description="Helical" evidence="14">
    <location>
        <begin position="84"/>
        <end position="105"/>
    </location>
</feature>
<dbReference type="FunCoup" id="A0A3A9JAC3">
    <property type="interactions" value="367"/>
</dbReference>
<dbReference type="GO" id="GO:0071555">
    <property type="term" value="P:cell wall organization"/>
    <property type="evidence" value="ECO:0007669"/>
    <property type="project" value="UniProtKB-KW"/>
</dbReference>
<dbReference type="AlphaFoldDB" id="A0A3A9JAC3"/>
<evidence type="ECO:0000256" key="11">
    <source>
        <dbReference type="ARBA" id="ARBA00032707"/>
    </source>
</evidence>
<comment type="subcellular location">
    <subcellularLocation>
        <location evidence="1 14">Cell membrane</location>
        <topology evidence="1 14">Multi-pass membrane protein</topology>
    </subcellularLocation>
</comment>
<dbReference type="NCBIfam" id="NF001389">
    <property type="entry name" value="PRK00281.1-2"/>
    <property type="match status" value="1"/>
</dbReference>
<dbReference type="InterPro" id="IPR003824">
    <property type="entry name" value="UppP"/>
</dbReference>
<dbReference type="InParanoid" id="A0A3A9JAC3"/>
<comment type="caution">
    <text evidence="15">The sequence shown here is derived from an EMBL/GenBank/DDBJ whole genome shotgun (WGS) entry which is preliminary data.</text>
</comment>
<dbReference type="PANTHER" id="PTHR30622">
    <property type="entry name" value="UNDECAPRENYL-DIPHOSPHATASE"/>
    <property type="match status" value="1"/>
</dbReference>
<dbReference type="RefSeq" id="WP_120640671.1">
    <property type="nucleotide sequence ID" value="NZ_RAQU01000237.1"/>
</dbReference>
<evidence type="ECO:0000256" key="10">
    <source>
        <dbReference type="ARBA" id="ARBA00023251"/>
    </source>
</evidence>
<keyword evidence="10 14" id="KW-0046">Antibiotic resistance</keyword>
<feature type="transmembrane region" description="Helical" evidence="14">
    <location>
        <begin position="218"/>
        <end position="239"/>
    </location>
</feature>
<feature type="transmembrane region" description="Helical" evidence="14">
    <location>
        <begin position="142"/>
        <end position="164"/>
    </location>
</feature>
<reference evidence="15 18" key="1">
    <citation type="submission" date="2018-09" db="EMBL/GenBank/DDBJ databases">
        <title>Roseomonas sp. nov., isolated from feces of Tibetan antelopes in the Qinghai-Tibet plateau, China.</title>
        <authorList>
            <person name="Tian Z."/>
        </authorList>
    </citation>
    <scope>NUCLEOTIDE SEQUENCE [LARGE SCALE GENOMIC DNA]</scope>
    <source>
        <strain evidence="16 17">Z23</strain>
        <strain evidence="15 18">Z24</strain>
    </source>
</reference>
<evidence type="ECO:0000313" key="16">
    <source>
        <dbReference type="EMBL" id="RMI25339.1"/>
    </source>
</evidence>
<evidence type="ECO:0000313" key="18">
    <source>
        <dbReference type="Proteomes" id="UP000278036"/>
    </source>
</evidence>
<evidence type="ECO:0000256" key="3">
    <source>
        <dbReference type="ARBA" id="ARBA00012374"/>
    </source>
</evidence>
<feature type="transmembrane region" description="Helical" evidence="14">
    <location>
        <begin position="111"/>
        <end position="130"/>
    </location>
</feature>
<dbReference type="OrthoDB" id="9808289at2"/>
<keyword evidence="9 14" id="KW-0472">Membrane</keyword>
<keyword evidence="14" id="KW-0961">Cell wall biogenesis/degradation</keyword>
<protein>
    <recommendedName>
        <fullName evidence="4 14">Undecaprenyl-diphosphatase</fullName>
        <ecNumber evidence="3 14">3.6.1.27</ecNumber>
    </recommendedName>
    <alternativeName>
        <fullName evidence="12 14">Bacitracin resistance protein</fullName>
    </alternativeName>
    <alternativeName>
        <fullName evidence="11 14">Undecaprenyl pyrophosphate phosphatase</fullName>
    </alternativeName>
</protein>
<evidence type="ECO:0000256" key="14">
    <source>
        <dbReference type="HAMAP-Rule" id="MF_01006"/>
    </source>
</evidence>
<dbReference type="NCBIfam" id="NF001390">
    <property type="entry name" value="PRK00281.1-4"/>
    <property type="match status" value="1"/>
</dbReference>
<dbReference type="EMBL" id="RAQU01000237">
    <property type="protein sequence ID" value="RKK01653.1"/>
    <property type="molecule type" value="Genomic_DNA"/>
</dbReference>
<dbReference type="EC" id="3.6.1.27" evidence="3 14"/>
<dbReference type="HAMAP" id="MF_01006">
    <property type="entry name" value="Undec_diphosphatase"/>
    <property type="match status" value="1"/>
</dbReference>
<keyword evidence="14" id="KW-0573">Peptidoglycan synthesis</keyword>
<dbReference type="NCBIfam" id="TIGR00753">
    <property type="entry name" value="undec_PP_bacA"/>
    <property type="match status" value="1"/>
</dbReference>
<gene>
    <name evidence="14" type="primary">uppP</name>
    <name evidence="15" type="ORF">D6Z83_23860</name>
    <name evidence="16" type="ORF">EBE87_09340</name>
</gene>
<comment type="catalytic activity">
    <reaction evidence="13 14">
        <text>di-trans,octa-cis-undecaprenyl diphosphate + H2O = di-trans,octa-cis-undecaprenyl phosphate + phosphate + H(+)</text>
        <dbReference type="Rhea" id="RHEA:28094"/>
        <dbReference type="ChEBI" id="CHEBI:15377"/>
        <dbReference type="ChEBI" id="CHEBI:15378"/>
        <dbReference type="ChEBI" id="CHEBI:43474"/>
        <dbReference type="ChEBI" id="CHEBI:58405"/>
        <dbReference type="ChEBI" id="CHEBI:60392"/>
        <dbReference type="EC" id="3.6.1.27"/>
    </reaction>
</comment>
<feature type="transmembrane region" description="Helical" evidence="14">
    <location>
        <begin position="46"/>
        <end position="63"/>
    </location>
</feature>
<dbReference type="Proteomes" id="UP000274097">
    <property type="component" value="Unassembled WGS sequence"/>
</dbReference>
<evidence type="ECO:0000256" key="12">
    <source>
        <dbReference type="ARBA" id="ARBA00032932"/>
    </source>
</evidence>
<keyword evidence="6 14" id="KW-0812">Transmembrane</keyword>
<dbReference type="Proteomes" id="UP000278036">
    <property type="component" value="Unassembled WGS sequence"/>
</dbReference>
<evidence type="ECO:0000256" key="4">
    <source>
        <dbReference type="ARBA" id="ARBA00021581"/>
    </source>
</evidence>